<comment type="caution">
    <text evidence="1">The sequence shown here is derived from an EMBL/GenBank/DDBJ whole genome shotgun (WGS) entry which is preliminary data.</text>
</comment>
<protein>
    <submittedName>
        <fullName evidence="1">Uncharacterized protein</fullName>
    </submittedName>
</protein>
<sequence length="203" mass="20873">MFKRRLHLETRTSSTSIYKQRAAPSTGTDYGHVYRSLEPRELRATDGPMAGRGARARGQVPVLGLNPDRAAFCVPRGTALAPPPPTAPVPAPEPAPFQALEGPSFAPLPLTGPPLEALGSVGGQRSAVSRLRGGWRAARVAGLRLVPALRDRAPEVQGARAWLVAGVARGPGGRCTMPPRVLLGAGAGAGAGAVAVPPPSPSI</sequence>
<dbReference type="Proteomes" id="UP000266272">
    <property type="component" value="Unassembled WGS sequence"/>
</dbReference>
<keyword evidence="2" id="KW-1185">Reference proteome</keyword>
<reference evidence="1 2" key="1">
    <citation type="journal article" date="2018" name="PLoS Pathog.">
        <title>Evolution of structural diversity of trichothecenes, a family of toxins produced by plant pathogenic and entomopathogenic fungi.</title>
        <authorList>
            <person name="Proctor R.H."/>
            <person name="McCormick S.P."/>
            <person name="Kim H.S."/>
            <person name="Cardoza R.E."/>
            <person name="Stanley A.M."/>
            <person name="Lindo L."/>
            <person name="Kelly A."/>
            <person name="Brown D.W."/>
            <person name="Lee T."/>
            <person name="Vaughan M.M."/>
            <person name="Alexander N.J."/>
            <person name="Busman M."/>
            <person name="Gutierrez S."/>
        </authorList>
    </citation>
    <scope>NUCLEOTIDE SEQUENCE [LARGE SCALE GENOMIC DNA]</scope>
    <source>
        <strain evidence="1 2">IBT 40837</strain>
    </source>
</reference>
<proteinExistence type="predicted"/>
<gene>
    <name evidence="1" type="ORF">TARUN_10274</name>
</gene>
<accession>A0A395N851</accession>
<dbReference type="AlphaFoldDB" id="A0A395N851"/>
<feature type="non-terminal residue" evidence="1">
    <location>
        <position position="203"/>
    </location>
</feature>
<name>A0A395N851_TRIAR</name>
<evidence type="ECO:0000313" key="2">
    <source>
        <dbReference type="Proteomes" id="UP000266272"/>
    </source>
</evidence>
<organism evidence="1 2">
    <name type="scientific">Trichoderma arundinaceum</name>
    <dbReference type="NCBI Taxonomy" id="490622"/>
    <lineage>
        <taxon>Eukaryota</taxon>
        <taxon>Fungi</taxon>
        <taxon>Dikarya</taxon>
        <taxon>Ascomycota</taxon>
        <taxon>Pezizomycotina</taxon>
        <taxon>Sordariomycetes</taxon>
        <taxon>Hypocreomycetidae</taxon>
        <taxon>Hypocreales</taxon>
        <taxon>Hypocreaceae</taxon>
        <taxon>Trichoderma</taxon>
    </lineage>
</organism>
<dbReference type="EMBL" id="PXOA01001053">
    <property type="protein sequence ID" value="RFU71987.1"/>
    <property type="molecule type" value="Genomic_DNA"/>
</dbReference>
<evidence type="ECO:0000313" key="1">
    <source>
        <dbReference type="EMBL" id="RFU71987.1"/>
    </source>
</evidence>